<keyword evidence="4" id="KW-1185">Reference proteome</keyword>
<dbReference type="InterPro" id="IPR005074">
    <property type="entry name" value="Peptidase_C39"/>
</dbReference>
<feature type="signal peptide" evidence="1">
    <location>
        <begin position="1"/>
        <end position="25"/>
    </location>
</feature>
<proteinExistence type="predicted"/>
<comment type="caution">
    <text evidence="3">The sequence shown here is derived from an EMBL/GenBank/DDBJ whole genome shotgun (WGS) entry which is preliminary data.</text>
</comment>
<dbReference type="PROSITE" id="PS50990">
    <property type="entry name" value="PEPTIDASE_C39"/>
    <property type="match status" value="1"/>
</dbReference>
<feature type="domain" description="Peptidase C39" evidence="2">
    <location>
        <begin position="55"/>
        <end position="185"/>
    </location>
</feature>
<dbReference type="EMBL" id="JARWAK010000004">
    <property type="protein sequence ID" value="MDR5866551.1"/>
    <property type="molecule type" value="Genomic_DNA"/>
</dbReference>
<dbReference type="RefSeq" id="WP_309652149.1">
    <property type="nucleotide sequence ID" value="NZ_JARWAK010000004.1"/>
</dbReference>
<dbReference type="Proteomes" id="UP001264519">
    <property type="component" value="Unassembled WGS sequence"/>
</dbReference>
<evidence type="ECO:0000313" key="4">
    <source>
        <dbReference type="Proteomes" id="UP001264519"/>
    </source>
</evidence>
<protein>
    <submittedName>
        <fullName evidence="3">C39 family peptidase</fullName>
    </submittedName>
</protein>
<name>A0ABU1G1F7_9GAMM</name>
<keyword evidence="1" id="KW-0732">Signal</keyword>
<feature type="chain" id="PRO_5045212580" evidence="1">
    <location>
        <begin position="26"/>
        <end position="234"/>
    </location>
</feature>
<evidence type="ECO:0000256" key="1">
    <source>
        <dbReference type="SAM" id="SignalP"/>
    </source>
</evidence>
<evidence type="ECO:0000259" key="2">
    <source>
        <dbReference type="PROSITE" id="PS50990"/>
    </source>
</evidence>
<dbReference type="CDD" id="cd02423">
    <property type="entry name" value="Peptidase_C39G"/>
    <property type="match status" value="1"/>
</dbReference>
<reference evidence="3 4" key="1">
    <citation type="submission" date="2023-04" db="EMBL/GenBank/DDBJ databases">
        <title>A long-awaited taxogenomic arrangement of the family Halomonadaceae.</title>
        <authorList>
            <person name="De La Haba R."/>
            <person name="Chuvochina M."/>
            <person name="Wittouck S."/>
            <person name="Arahal D.R."/>
            <person name="Sanchez-Porro C."/>
            <person name="Hugenholtz P."/>
            <person name="Ventosa A."/>
        </authorList>
    </citation>
    <scope>NUCLEOTIDE SEQUENCE [LARGE SCALE GENOMIC DNA]</scope>
    <source>
        <strain evidence="3 4">DSM 23530</strain>
    </source>
</reference>
<sequence>MKRAVSVSGVILSAWLLGHGTGAEAGPVTIANPFGTFQVEAKSLAEISWEGVVRQQYDFSCGSAAVATLLTHHYDRPTTEAQVFETMIREGDREQIETYGFSMLDMKRYLDAQGLPSDGFEITLDDFIRIGVPAITLVDTGGYKHFVVVKGVDARHVLVGDPAAGTVVVPRETFETLWSNKVLGIRSEVELAKRHFNSERDWRVRPASPLEDGVQRAGVGSYLLSLPGRHELGR</sequence>
<organism evidence="3 4">
    <name type="scientific">Halomonas koreensis</name>
    <dbReference type="NCBI Taxonomy" id="245385"/>
    <lineage>
        <taxon>Bacteria</taxon>
        <taxon>Pseudomonadati</taxon>
        <taxon>Pseudomonadota</taxon>
        <taxon>Gammaproteobacteria</taxon>
        <taxon>Oceanospirillales</taxon>
        <taxon>Halomonadaceae</taxon>
        <taxon>Halomonas</taxon>
    </lineage>
</organism>
<accession>A0ABU1G1F7</accession>
<dbReference type="Pfam" id="PF03412">
    <property type="entry name" value="Peptidase_C39"/>
    <property type="match status" value="1"/>
</dbReference>
<gene>
    <name evidence="3" type="ORF">QC818_07095</name>
</gene>
<dbReference type="Gene3D" id="3.90.70.10">
    <property type="entry name" value="Cysteine proteinases"/>
    <property type="match status" value="1"/>
</dbReference>
<evidence type="ECO:0000313" key="3">
    <source>
        <dbReference type="EMBL" id="MDR5866551.1"/>
    </source>
</evidence>